<dbReference type="PANTHER" id="PTHR11309">
    <property type="entry name" value="FRIZZLED"/>
    <property type="match status" value="1"/>
</dbReference>
<dbReference type="Gene3D" id="1.10.2000.10">
    <property type="entry name" value="Frizzled cysteine-rich domain"/>
    <property type="match status" value="1"/>
</dbReference>
<dbReference type="EMBL" id="JARAKH010000013">
    <property type="protein sequence ID" value="KAK8397555.1"/>
    <property type="molecule type" value="Genomic_DNA"/>
</dbReference>
<dbReference type="Pfam" id="PF01392">
    <property type="entry name" value="Fz"/>
    <property type="match status" value="1"/>
</dbReference>
<comment type="caution">
    <text evidence="14">The sequence shown here is derived from an EMBL/GenBank/DDBJ whole genome shotgun (WGS) entry which is preliminary data.</text>
</comment>
<sequence length="435" mass="49374">MTQPSLPSPSTSLSIDVALQGPASVSIQKMVYRRPSETPPSPCVYLCIPAPQLMGVVAAVVCSFLGTALAQFGPQCEEIKIPMCRQMPYNLTRLPNLLHHSTQENAQLAIEQFKLLGWTKCSDQLEFFLCSMYAPICTVDFVSEAIPPCRSVCEDARDGCEPLLAKFDIPWPPALACEALPWYDRGVCITPQAIISDVTPPPPKEQAPCLCQPQRGLRKRLYKKAGFHYAVRGTVKSVETFGELTLTTVAVKEVVREGRVRVATGQDGHLWTNRSCVCPSLDIDQEYLMLGWEDFANSCLLFPEGSLALPYMKKYARKIKKWEAEAAPTPVPSTSPAHYAPTPSRSQIRNIYKRKKKKKRRRRKRRRRRRRKGRITKRREQEEKIRREVTEEECKGSTATATSIVILTHRLISVTLQAVLCKYLKYHKYQFMTYY</sequence>
<dbReference type="InterPro" id="IPR036790">
    <property type="entry name" value="Frizzled_dom_sf"/>
</dbReference>
<dbReference type="EMBL" id="JARAKH010000013">
    <property type="protein sequence ID" value="KAK8397559.1"/>
    <property type="molecule type" value="Genomic_DNA"/>
</dbReference>
<dbReference type="FunFam" id="1.10.2000.10:FF:000005">
    <property type="entry name" value="secreted frizzled-related protein 4"/>
    <property type="match status" value="1"/>
</dbReference>
<feature type="disulfide bond" evidence="10">
    <location>
        <begin position="84"/>
        <end position="130"/>
    </location>
</feature>
<dbReference type="PANTHER" id="PTHR11309:SF96">
    <property type="entry name" value="SECRETED FRIZZLED-RELATED PROTEIN 3"/>
    <property type="match status" value="1"/>
</dbReference>
<reference evidence="14 15" key="1">
    <citation type="submission" date="2023-03" db="EMBL/GenBank/DDBJ databases">
        <title>High-quality genome of Scylla paramamosain provides insights in environmental adaptation.</title>
        <authorList>
            <person name="Zhang L."/>
        </authorList>
    </citation>
    <scope>NUCLEOTIDE SEQUENCE [LARGE SCALE GENOMIC DNA]</scope>
    <source>
        <strain evidence="14">LZ_2023a</strain>
        <tissue evidence="14">Muscle</tissue>
    </source>
</reference>
<evidence type="ECO:0000256" key="3">
    <source>
        <dbReference type="ARBA" id="ARBA00022473"/>
    </source>
</evidence>
<keyword evidence="15" id="KW-1185">Reference proteome</keyword>
<keyword evidence="4" id="KW-0964">Secreted</keyword>
<dbReference type="SUPFAM" id="SSF63501">
    <property type="entry name" value="Frizzled cysteine-rich domain"/>
    <property type="match status" value="1"/>
</dbReference>
<dbReference type="GO" id="GO:0030154">
    <property type="term" value="P:cell differentiation"/>
    <property type="evidence" value="ECO:0007669"/>
    <property type="project" value="UniProtKB-KW"/>
</dbReference>
<organism evidence="14 15">
    <name type="scientific">Scylla paramamosain</name>
    <name type="common">Mud crab</name>
    <dbReference type="NCBI Taxonomy" id="85552"/>
    <lineage>
        <taxon>Eukaryota</taxon>
        <taxon>Metazoa</taxon>
        <taxon>Ecdysozoa</taxon>
        <taxon>Arthropoda</taxon>
        <taxon>Crustacea</taxon>
        <taxon>Multicrustacea</taxon>
        <taxon>Malacostraca</taxon>
        <taxon>Eumalacostraca</taxon>
        <taxon>Eucarida</taxon>
        <taxon>Decapoda</taxon>
        <taxon>Pleocyemata</taxon>
        <taxon>Brachyura</taxon>
        <taxon>Eubrachyura</taxon>
        <taxon>Portunoidea</taxon>
        <taxon>Portunidae</taxon>
        <taxon>Portuninae</taxon>
        <taxon>Scylla</taxon>
    </lineage>
</organism>
<feature type="disulfide bond" evidence="10">
    <location>
        <begin position="153"/>
        <end position="177"/>
    </location>
</feature>
<comment type="caution">
    <text evidence="10">Lacks conserved residue(s) required for the propagation of feature annotation.</text>
</comment>
<dbReference type="GO" id="GO:0060070">
    <property type="term" value="P:canonical Wnt signaling pathway"/>
    <property type="evidence" value="ECO:0007669"/>
    <property type="project" value="TreeGrafter"/>
</dbReference>
<evidence type="ECO:0000259" key="12">
    <source>
        <dbReference type="PROSITE" id="PS50038"/>
    </source>
</evidence>
<evidence type="ECO:0000256" key="2">
    <source>
        <dbReference type="ARBA" id="ARBA00010054"/>
    </source>
</evidence>
<evidence type="ECO:0000256" key="5">
    <source>
        <dbReference type="ARBA" id="ARBA00022687"/>
    </source>
</evidence>
<keyword evidence="5" id="KW-0879">Wnt signaling pathway</keyword>
<dbReference type="SMART" id="SM00063">
    <property type="entry name" value="FRI"/>
    <property type="match status" value="1"/>
</dbReference>
<dbReference type="GO" id="GO:0005615">
    <property type="term" value="C:extracellular space"/>
    <property type="evidence" value="ECO:0007669"/>
    <property type="project" value="TreeGrafter"/>
</dbReference>
<name>A0AAW0UBX2_SCYPA</name>
<dbReference type="Proteomes" id="UP001487740">
    <property type="component" value="Unassembled WGS sequence"/>
</dbReference>
<feature type="disulfide bond" evidence="10">
    <location>
        <begin position="76"/>
        <end position="137"/>
    </location>
</feature>
<keyword evidence="7" id="KW-0221">Differentiation</keyword>
<dbReference type="SMART" id="SM00643">
    <property type="entry name" value="C345C"/>
    <property type="match status" value="1"/>
</dbReference>
<dbReference type="InterPro" id="IPR018933">
    <property type="entry name" value="Netrin_module_non-TIMP"/>
</dbReference>
<proteinExistence type="inferred from homology"/>
<feature type="region of interest" description="Disordered" evidence="11">
    <location>
        <begin position="326"/>
        <end position="392"/>
    </location>
</feature>
<evidence type="ECO:0000256" key="6">
    <source>
        <dbReference type="ARBA" id="ARBA00022729"/>
    </source>
</evidence>
<dbReference type="GO" id="GO:0090090">
    <property type="term" value="P:negative regulation of canonical Wnt signaling pathway"/>
    <property type="evidence" value="ECO:0007669"/>
    <property type="project" value="UniProtKB-ARBA"/>
</dbReference>
<evidence type="ECO:0000256" key="10">
    <source>
        <dbReference type="PROSITE-ProRule" id="PRU00090"/>
    </source>
</evidence>
<evidence type="ECO:0000259" key="13">
    <source>
        <dbReference type="PROSITE" id="PS50189"/>
    </source>
</evidence>
<dbReference type="EMBL" id="JARAKH010000013">
    <property type="protein sequence ID" value="KAK8397556.1"/>
    <property type="molecule type" value="Genomic_DNA"/>
</dbReference>
<dbReference type="InterPro" id="IPR008993">
    <property type="entry name" value="TIMP-like_OB-fold"/>
</dbReference>
<feature type="compositionally biased region" description="Basic residues" evidence="11">
    <location>
        <begin position="351"/>
        <end position="377"/>
    </location>
</feature>
<comment type="similarity">
    <text evidence="2">Belongs to the secreted frizzled-related protein (sFRP) family.</text>
</comment>
<dbReference type="Pfam" id="PF01759">
    <property type="entry name" value="NTR"/>
    <property type="match status" value="1"/>
</dbReference>
<keyword evidence="3" id="KW-0217">Developmental protein</keyword>
<gene>
    <name evidence="14" type="ORF">O3P69_004371</name>
</gene>
<dbReference type="GO" id="GO:0005737">
    <property type="term" value="C:cytoplasm"/>
    <property type="evidence" value="ECO:0007669"/>
    <property type="project" value="TreeGrafter"/>
</dbReference>
<feature type="compositionally biased region" description="Low complexity" evidence="11">
    <location>
        <begin position="326"/>
        <end position="337"/>
    </location>
</feature>
<dbReference type="GO" id="GO:0017147">
    <property type="term" value="F:Wnt-protein binding"/>
    <property type="evidence" value="ECO:0007669"/>
    <property type="project" value="TreeGrafter"/>
</dbReference>
<dbReference type="InterPro" id="IPR001134">
    <property type="entry name" value="Netrin_domain"/>
</dbReference>
<dbReference type="GO" id="GO:0035567">
    <property type="term" value="P:non-canonical Wnt signaling pathway"/>
    <property type="evidence" value="ECO:0007669"/>
    <property type="project" value="TreeGrafter"/>
</dbReference>
<keyword evidence="8 10" id="KW-1015">Disulfide bond</keyword>
<evidence type="ECO:0000256" key="4">
    <source>
        <dbReference type="ARBA" id="ARBA00022525"/>
    </source>
</evidence>
<evidence type="ECO:0000256" key="1">
    <source>
        <dbReference type="ARBA" id="ARBA00004613"/>
    </source>
</evidence>
<dbReference type="PROSITE" id="PS50038">
    <property type="entry name" value="FZ"/>
    <property type="match status" value="1"/>
</dbReference>
<dbReference type="InterPro" id="IPR015526">
    <property type="entry name" value="Frizzled/SFRP"/>
</dbReference>
<dbReference type="PROSITE" id="PS50189">
    <property type="entry name" value="NTR"/>
    <property type="match status" value="1"/>
</dbReference>
<evidence type="ECO:0000256" key="7">
    <source>
        <dbReference type="ARBA" id="ARBA00022782"/>
    </source>
</evidence>
<evidence type="ECO:0000313" key="15">
    <source>
        <dbReference type="Proteomes" id="UP001487740"/>
    </source>
</evidence>
<accession>A0AAW0UBX2</accession>
<feature type="domain" description="FZ" evidence="12">
    <location>
        <begin position="76"/>
        <end position="191"/>
    </location>
</feature>
<dbReference type="SUPFAM" id="SSF50242">
    <property type="entry name" value="TIMP-like"/>
    <property type="match status" value="1"/>
</dbReference>
<feature type="domain" description="NTR" evidence="13">
    <location>
        <begin position="209"/>
        <end position="331"/>
    </location>
</feature>
<dbReference type="Gene3D" id="2.40.50.120">
    <property type="match status" value="1"/>
</dbReference>
<keyword evidence="6" id="KW-0732">Signal</keyword>
<feature type="compositionally biased region" description="Basic and acidic residues" evidence="11">
    <location>
        <begin position="378"/>
        <end position="392"/>
    </location>
</feature>
<dbReference type="AlphaFoldDB" id="A0AAW0UBX2"/>
<evidence type="ECO:0000256" key="9">
    <source>
        <dbReference type="ARBA" id="ARBA00023180"/>
    </source>
</evidence>
<evidence type="ECO:0000256" key="8">
    <source>
        <dbReference type="ARBA" id="ARBA00023157"/>
    </source>
</evidence>
<protein>
    <submittedName>
        <fullName evidence="14">Uncharacterized protein</fullName>
    </submittedName>
</protein>
<dbReference type="InterPro" id="IPR020067">
    <property type="entry name" value="Frizzled_dom"/>
</dbReference>
<comment type="subcellular location">
    <subcellularLocation>
        <location evidence="1">Secreted</location>
    </subcellularLocation>
</comment>
<evidence type="ECO:0000313" key="14">
    <source>
        <dbReference type="EMBL" id="KAK8397555.1"/>
    </source>
</evidence>
<keyword evidence="9" id="KW-0325">Glycoprotein</keyword>
<evidence type="ECO:0000256" key="11">
    <source>
        <dbReference type="SAM" id="MobiDB-lite"/>
    </source>
</evidence>
<dbReference type="EMBL" id="JARAKH010000013">
    <property type="protein sequence ID" value="KAK8397557.1"/>
    <property type="molecule type" value="Genomic_DNA"/>
</dbReference>